<proteinExistence type="predicted"/>
<keyword evidence="1" id="KW-0472">Membrane</keyword>
<feature type="domain" description="DUF4142" evidence="3">
    <location>
        <begin position="62"/>
        <end position="192"/>
    </location>
</feature>
<dbReference type="InterPro" id="IPR006311">
    <property type="entry name" value="TAT_signal"/>
</dbReference>
<dbReference type="Proteomes" id="UP000635606">
    <property type="component" value="Unassembled WGS sequence"/>
</dbReference>
<dbReference type="Pfam" id="PF13628">
    <property type="entry name" value="DUF4142"/>
    <property type="match status" value="1"/>
</dbReference>
<comment type="caution">
    <text evidence="4">The sequence shown here is derived from an EMBL/GenBank/DDBJ whole genome shotgun (WGS) entry which is preliminary data.</text>
</comment>
<dbReference type="PROSITE" id="PS51318">
    <property type="entry name" value="TAT"/>
    <property type="match status" value="1"/>
</dbReference>
<evidence type="ECO:0000256" key="2">
    <source>
        <dbReference type="SAM" id="SignalP"/>
    </source>
</evidence>
<evidence type="ECO:0000313" key="5">
    <source>
        <dbReference type="Proteomes" id="UP000635606"/>
    </source>
</evidence>
<keyword evidence="5" id="KW-1185">Reference proteome</keyword>
<feature type="signal peptide" evidence="2">
    <location>
        <begin position="1"/>
        <end position="37"/>
    </location>
</feature>
<protein>
    <recommendedName>
        <fullName evidence="3">DUF4142 domain-containing protein</fullName>
    </recommendedName>
</protein>
<sequence length="250" mass="27049">MPVSATARRRNALRRVIAVLALGVLGGVLLGAAPAPAAPEDDPAPPGFVLPEQVDLRNFTDADKVFLDKVKQAGLWEMPAGDQASRKGLGPRVREVGGLIASDHKVLDDDVERVAARFGYRLPTEPNVDQREWLKELNATTGRDYDATFAQRLRYAHGVVYGAIANVRANSRNALMRLFAKQCEIFVHRHMSLLESTGEVDFDGLPPVNVPKGNLRAADMKNHPLTMIALFALTGAIGVVGVTRALRGTA</sequence>
<feature type="chain" id="PRO_5035279997" description="DUF4142 domain-containing protein" evidence="2">
    <location>
        <begin position="38"/>
        <end position="250"/>
    </location>
</feature>
<keyword evidence="1" id="KW-1133">Transmembrane helix</keyword>
<organism evidence="4 5">
    <name type="scientific">Virgisporangium ochraceum</name>
    <dbReference type="NCBI Taxonomy" id="65505"/>
    <lineage>
        <taxon>Bacteria</taxon>
        <taxon>Bacillati</taxon>
        <taxon>Actinomycetota</taxon>
        <taxon>Actinomycetes</taxon>
        <taxon>Micromonosporales</taxon>
        <taxon>Micromonosporaceae</taxon>
        <taxon>Virgisporangium</taxon>
    </lineage>
</organism>
<dbReference type="RefSeq" id="WP_203931453.1">
    <property type="nucleotide sequence ID" value="NZ_BOPH01000088.1"/>
</dbReference>
<dbReference type="AlphaFoldDB" id="A0A8J3ZWE4"/>
<evidence type="ECO:0000256" key="1">
    <source>
        <dbReference type="SAM" id="Phobius"/>
    </source>
</evidence>
<dbReference type="EMBL" id="BOPH01000088">
    <property type="protein sequence ID" value="GIJ71599.1"/>
    <property type="molecule type" value="Genomic_DNA"/>
</dbReference>
<name>A0A8J3ZWE4_9ACTN</name>
<dbReference type="InterPro" id="IPR025419">
    <property type="entry name" value="DUF4142"/>
</dbReference>
<feature type="transmembrane region" description="Helical" evidence="1">
    <location>
        <begin position="225"/>
        <end position="246"/>
    </location>
</feature>
<evidence type="ECO:0000313" key="4">
    <source>
        <dbReference type="EMBL" id="GIJ71599.1"/>
    </source>
</evidence>
<evidence type="ECO:0000259" key="3">
    <source>
        <dbReference type="Pfam" id="PF13628"/>
    </source>
</evidence>
<keyword evidence="2" id="KW-0732">Signal</keyword>
<keyword evidence="1" id="KW-0812">Transmembrane</keyword>
<accession>A0A8J3ZWE4</accession>
<reference evidence="4" key="1">
    <citation type="submission" date="2021-01" db="EMBL/GenBank/DDBJ databases">
        <title>Whole genome shotgun sequence of Virgisporangium ochraceum NBRC 16418.</title>
        <authorList>
            <person name="Komaki H."/>
            <person name="Tamura T."/>
        </authorList>
    </citation>
    <scope>NUCLEOTIDE SEQUENCE</scope>
    <source>
        <strain evidence="4">NBRC 16418</strain>
    </source>
</reference>
<gene>
    <name evidence="4" type="ORF">Voc01_065160</name>
</gene>